<keyword evidence="2" id="KW-1185">Reference proteome</keyword>
<evidence type="ECO:0000313" key="2">
    <source>
        <dbReference type="Proteomes" id="UP000324260"/>
    </source>
</evidence>
<gene>
    <name evidence="1" type="ORF">FZZ93_08920</name>
</gene>
<proteinExistence type="predicted"/>
<dbReference type="RefSeq" id="WP_149321975.1">
    <property type="nucleotide sequence ID" value="NZ_JARWAH010000004.1"/>
</dbReference>
<reference evidence="1 2" key="1">
    <citation type="submission" date="2019-08" db="EMBL/GenBank/DDBJ databases">
        <title>Draft Genome Sequence of Halomonas eurihalina Isolated from Preserved Hide-surface.</title>
        <authorList>
            <person name="Hussain S.A."/>
            <person name="Xu A."/>
            <person name="Sarker M."/>
            <person name="Sommers C."/>
        </authorList>
    </citation>
    <scope>NUCLEOTIDE SEQUENCE [LARGE SCALE GENOMIC DNA]</scope>
    <source>
        <strain evidence="1 2">MS1</strain>
    </source>
</reference>
<accession>A0A5D9D8Z6</accession>
<dbReference type="Proteomes" id="UP000324260">
    <property type="component" value="Unassembled WGS sequence"/>
</dbReference>
<comment type="caution">
    <text evidence="1">The sequence shown here is derived from an EMBL/GenBank/DDBJ whole genome shotgun (WGS) entry which is preliminary data.</text>
</comment>
<dbReference type="OrthoDB" id="7066034at2"/>
<evidence type="ECO:0000313" key="1">
    <source>
        <dbReference type="EMBL" id="TZG39883.1"/>
    </source>
</evidence>
<name>A0A5D9D8Z6_HALER</name>
<dbReference type="EMBL" id="VTPU01000007">
    <property type="protein sequence ID" value="TZG39883.1"/>
    <property type="molecule type" value="Genomic_DNA"/>
</dbReference>
<dbReference type="AlphaFoldDB" id="A0A5D9D8Z6"/>
<organism evidence="1 2">
    <name type="scientific">Halomonas eurihalina</name>
    <dbReference type="NCBI Taxonomy" id="42566"/>
    <lineage>
        <taxon>Bacteria</taxon>
        <taxon>Pseudomonadati</taxon>
        <taxon>Pseudomonadota</taxon>
        <taxon>Gammaproteobacteria</taxon>
        <taxon>Oceanospirillales</taxon>
        <taxon>Halomonadaceae</taxon>
        <taxon>Halomonas</taxon>
    </lineage>
</organism>
<sequence>MIKVKVNDMEREWSEINPNWIHDQIKGRQQAGQSVCVIVKIRSGDVNVLLSAGDCPSSTGGGGSPNVHEQEVFDFWERVGMKKDPINSGNLVAFLKQAERI</sequence>
<protein>
    <submittedName>
        <fullName evidence="1">Uncharacterized protein</fullName>
    </submittedName>
</protein>